<feature type="region of interest" description="Disordered" evidence="1">
    <location>
        <begin position="18"/>
        <end position="39"/>
    </location>
</feature>
<evidence type="ECO:0000313" key="3">
    <source>
        <dbReference type="Proteomes" id="UP000599074"/>
    </source>
</evidence>
<gene>
    <name evidence="2" type="ORF">Pme01_50530</name>
</gene>
<dbReference type="Proteomes" id="UP000599074">
    <property type="component" value="Unassembled WGS sequence"/>
</dbReference>
<proteinExistence type="predicted"/>
<organism evidence="2 3">
    <name type="scientific">Planosporangium mesophilum</name>
    <dbReference type="NCBI Taxonomy" id="689768"/>
    <lineage>
        <taxon>Bacteria</taxon>
        <taxon>Bacillati</taxon>
        <taxon>Actinomycetota</taxon>
        <taxon>Actinomycetes</taxon>
        <taxon>Micromonosporales</taxon>
        <taxon>Micromonosporaceae</taxon>
        <taxon>Planosporangium</taxon>
    </lineage>
</organism>
<name>A0A8J3TH21_9ACTN</name>
<comment type="caution">
    <text evidence="2">The sequence shown here is derived from an EMBL/GenBank/DDBJ whole genome shotgun (WGS) entry which is preliminary data.</text>
</comment>
<reference evidence="2" key="1">
    <citation type="submission" date="2021-01" db="EMBL/GenBank/DDBJ databases">
        <title>Whole genome shotgun sequence of Planosporangium mesophilum NBRC 109066.</title>
        <authorList>
            <person name="Komaki H."/>
            <person name="Tamura T."/>
        </authorList>
    </citation>
    <scope>NUCLEOTIDE SEQUENCE</scope>
    <source>
        <strain evidence="2">NBRC 109066</strain>
    </source>
</reference>
<dbReference type="AlphaFoldDB" id="A0A8J3TH21"/>
<protein>
    <submittedName>
        <fullName evidence="2">Uncharacterized protein</fullName>
    </submittedName>
</protein>
<keyword evidence="3" id="KW-1185">Reference proteome</keyword>
<dbReference type="EMBL" id="BOON01000052">
    <property type="protein sequence ID" value="GII25456.1"/>
    <property type="molecule type" value="Genomic_DNA"/>
</dbReference>
<sequence>MDFPVEARGRFVCAPAAGGRRAAGEGGPRFRGSRSTTPGVPAVRSMEIYAKVSSAATRDALKRLGESLDGS</sequence>
<accession>A0A8J3TH21</accession>
<evidence type="ECO:0000313" key="2">
    <source>
        <dbReference type="EMBL" id="GII25456.1"/>
    </source>
</evidence>
<evidence type="ECO:0000256" key="1">
    <source>
        <dbReference type="SAM" id="MobiDB-lite"/>
    </source>
</evidence>